<accession>A0A0K1IX75</accession>
<dbReference type="InterPro" id="IPR030395">
    <property type="entry name" value="GP_PDE_dom"/>
</dbReference>
<geneLocation type="plasmid" evidence="2 3">
    <name>pHG1</name>
</geneLocation>
<dbReference type="Proteomes" id="UP000066124">
    <property type="component" value="Plasmid pHG1"/>
</dbReference>
<dbReference type="GO" id="GO:0006629">
    <property type="term" value="P:lipid metabolic process"/>
    <property type="evidence" value="ECO:0007669"/>
    <property type="project" value="InterPro"/>
</dbReference>
<organism evidence="2 3">
    <name type="scientific">Haloferax gibbonsii</name>
    <dbReference type="NCBI Taxonomy" id="35746"/>
    <lineage>
        <taxon>Archaea</taxon>
        <taxon>Methanobacteriati</taxon>
        <taxon>Methanobacteriota</taxon>
        <taxon>Stenosarchaea group</taxon>
        <taxon>Halobacteria</taxon>
        <taxon>Halobacteriales</taxon>
        <taxon>Haloferacaceae</taxon>
        <taxon>Haloferax</taxon>
    </lineage>
</organism>
<dbReference type="PROSITE" id="PS51704">
    <property type="entry name" value="GP_PDE"/>
    <property type="match status" value="1"/>
</dbReference>
<dbReference type="PATRIC" id="fig|35746.4.peg.3251"/>
<sequence length="225" mass="24193">MITIGHRGCAGQYPENTIPAVKQSAPHVDLVEVDVMRCGSGELVAFHDDDLSRLTTVSGKLAETAVDDLTALRVGGSEATIPRFERVVDEWPAGTGMNLDTRDPGLVEDALAAVERLDERVVFSSPSREAVGVALETPSAADIGYSFHDDVSAELAWAAERGCEFVHVEHELCTSSDLVERAHDAGLLVDAWTVDDEPTATTLRSVGVDALTVDRWDVVTTEPRP</sequence>
<dbReference type="SUPFAM" id="SSF51695">
    <property type="entry name" value="PLC-like phosphodiesterases"/>
    <property type="match status" value="1"/>
</dbReference>
<evidence type="ECO:0000313" key="2">
    <source>
        <dbReference type="EMBL" id="AKU09142.1"/>
    </source>
</evidence>
<dbReference type="PANTHER" id="PTHR46211">
    <property type="entry name" value="GLYCEROPHOSPHORYL DIESTER PHOSPHODIESTERASE"/>
    <property type="match status" value="1"/>
</dbReference>
<protein>
    <submittedName>
        <fullName evidence="2">Glycerophosphodiester phosphodiesterase</fullName>
    </submittedName>
</protein>
<dbReference type="Pfam" id="PF03009">
    <property type="entry name" value="GDPD"/>
    <property type="match status" value="1"/>
</dbReference>
<dbReference type="CDD" id="cd08556">
    <property type="entry name" value="GDPD"/>
    <property type="match status" value="1"/>
</dbReference>
<dbReference type="GeneID" id="25247310"/>
<dbReference type="Gene3D" id="3.20.20.190">
    <property type="entry name" value="Phosphatidylinositol (PI) phosphodiesterase"/>
    <property type="match status" value="1"/>
</dbReference>
<dbReference type="KEGG" id="hgi:ABY42_15120"/>
<feature type="domain" description="GP-PDE" evidence="1">
    <location>
        <begin position="1"/>
        <end position="223"/>
    </location>
</feature>
<evidence type="ECO:0000259" key="1">
    <source>
        <dbReference type="PROSITE" id="PS51704"/>
    </source>
</evidence>
<evidence type="ECO:0000313" key="3">
    <source>
        <dbReference type="Proteomes" id="UP000066124"/>
    </source>
</evidence>
<dbReference type="RefSeq" id="WP_050459967.1">
    <property type="nucleotide sequence ID" value="NZ_CP011948.1"/>
</dbReference>
<dbReference type="PANTHER" id="PTHR46211:SF14">
    <property type="entry name" value="GLYCEROPHOSPHODIESTER PHOSPHODIESTERASE"/>
    <property type="match status" value="1"/>
</dbReference>
<gene>
    <name evidence="2" type="ORF">ABY42_15120</name>
</gene>
<dbReference type="InterPro" id="IPR017946">
    <property type="entry name" value="PLC-like_Pdiesterase_TIM-brl"/>
</dbReference>
<dbReference type="AlphaFoldDB" id="A0A0K1IX75"/>
<proteinExistence type="predicted"/>
<reference evidence="3" key="1">
    <citation type="journal article" date="2015" name="J. Biotechnol.">
        <title>Complete genome sequence of Haloferax gibbonsii strain ARA6, a potential producer of polyhydroxyalkanoates and halocins isolated from Araruama, Rio de Janeiro, Brasil.</title>
        <authorList>
            <person name="Pinto L.H."/>
            <person name="D'Alincourt Carvalho-Assef A.P."/>
            <person name="Vieira R.P."/>
            <person name="Clementino M.M."/>
            <person name="Albano R.M."/>
        </authorList>
    </citation>
    <scope>NUCLEOTIDE SEQUENCE [LARGE SCALE GENOMIC DNA]</scope>
    <source>
        <strain evidence="3">ARA6</strain>
        <plasmid evidence="3">Plasmid pHG1</plasmid>
    </source>
</reference>
<keyword evidence="2" id="KW-0614">Plasmid</keyword>
<name>A0A0K1IX75_HALGI</name>
<dbReference type="GO" id="GO:0008081">
    <property type="term" value="F:phosphoric diester hydrolase activity"/>
    <property type="evidence" value="ECO:0007669"/>
    <property type="project" value="InterPro"/>
</dbReference>
<dbReference type="EMBL" id="CP011948">
    <property type="protein sequence ID" value="AKU09142.1"/>
    <property type="molecule type" value="Genomic_DNA"/>
</dbReference>